<accession>A0A1V9FG98</accession>
<keyword evidence="1" id="KW-0732">Signal</keyword>
<gene>
    <name evidence="2" type="ORF">A4R26_24540</name>
</gene>
<name>A0A1V9FG98_9BACT</name>
<dbReference type="RefSeq" id="WP_081167574.1">
    <property type="nucleotide sequence ID" value="NZ_LWBP01000194.1"/>
</dbReference>
<dbReference type="OrthoDB" id="680646at2"/>
<dbReference type="Proteomes" id="UP000192276">
    <property type="component" value="Unassembled WGS sequence"/>
</dbReference>
<keyword evidence="3" id="KW-1185">Reference proteome</keyword>
<proteinExistence type="predicted"/>
<evidence type="ECO:0008006" key="4">
    <source>
        <dbReference type="Google" id="ProtNLM"/>
    </source>
</evidence>
<evidence type="ECO:0000313" key="2">
    <source>
        <dbReference type="EMBL" id="OQP57392.1"/>
    </source>
</evidence>
<evidence type="ECO:0000313" key="3">
    <source>
        <dbReference type="Proteomes" id="UP000192276"/>
    </source>
</evidence>
<feature type="chain" id="PRO_5012347950" description="Outer membrane protein beta-barrel domain-containing protein" evidence="1">
    <location>
        <begin position="20"/>
        <end position="183"/>
    </location>
</feature>
<reference evidence="3" key="1">
    <citation type="submission" date="2016-04" db="EMBL/GenBank/DDBJ databases">
        <authorList>
            <person name="Chen L."/>
            <person name="Zhuang W."/>
            <person name="Wang G."/>
        </authorList>
    </citation>
    <scope>NUCLEOTIDE SEQUENCE [LARGE SCALE GENOMIC DNA]</scope>
    <source>
        <strain evidence="3">208</strain>
    </source>
</reference>
<evidence type="ECO:0000256" key="1">
    <source>
        <dbReference type="SAM" id="SignalP"/>
    </source>
</evidence>
<dbReference type="AlphaFoldDB" id="A0A1V9FG98"/>
<comment type="caution">
    <text evidence="2">The sequence shown here is derived from an EMBL/GenBank/DDBJ whole genome shotgun (WGS) entry which is preliminary data.</text>
</comment>
<protein>
    <recommendedName>
        <fullName evidence="4">Outer membrane protein beta-barrel domain-containing protein</fullName>
    </recommendedName>
</protein>
<dbReference type="EMBL" id="LWBP01000194">
    <property type="protein sequence ID" value="OQP57392.1"/>
    <property type="molecule type" value="Genomic_DNA"/>
</dbReference>
<sequence>MIRTFFFAAILFSAVGVKAQMPLSFGGMNGMQPGYRHFSQVGDSNNLKKKWFLTKFAGISTGFVAFRGGSGTFVSAPVGVQLNRQLTNNLYAFANVSVAPTYFNFNGAFYQPGIGKFNNVGNPNKFDINPAAQIGLMYVNPERTFSISGSIGVSRNNYYGYGVGPIYNPADPSMFGNNRQFYR</sequence>
<feature type="signal peptide" evidence="1">
    <location>
        <begin position="1"/>
        <end position="19"/>
    </location>
</feature>
<organism evidence="2 3">
    <name type="scientific">Niastella populi</name>
    <dbReference type="NCBI Taxonomy" id="550983"/>
    <lineage>
        <taxon>Bacteria</taxon>
        <taxon>Pseudomonadati</taxon>
        <taxon>Bacteroidota</taxon>
        <taxon>Chitinophagia</taxon>
        <taxon>Chitinophagales</taxon>
        <taxon>Chitinophagaceae</taxon>
        <taxon>Niastella</taxon>
    </lineage>
</organism>